<dbReference type="AlphaFoldDB" id="A0AAD6ZZY7"/>
<evidence type="ECO:0000256" key="4">
    <source>
        <dbReference type="ARBA" id="ARBA00024778"/>
    </source>
</evidence>
<dbReference type="GO" id="GO:0006401">
    <property type="term" value="P:RNA catabolic process"/>
    <property type="evidence" value="ECO:0007669"/>
    <property type="project" value="TreeGrafter"/>
</dbReference>
<dbReference type="PANTHER" id="PTHR13383:SF11">
    <property type="entry name" value="RIBONUCLEASE H2 SUBUNIT B"/>
    <property type="match status" value="1"/>
</dbReference>
<accession>A0AAD6ZZY7</accession>
<evidence type="ECO:0000313" key="9">
    <source>
        <dbReference type="EMBL" id="KAJ7346832.1"/>
    </source>
</evidence>
<feature type="region of interest" description="Disordered" evidence="6">
    <location>
        <begin position="274"/>
        <end position="307"/>
    </location>
</feature>
<dbReference type="InterPro" id="IPR040456">
    <property type="entry name" value="RNase_H2_suB"/>
</dbReference>
<evidence type="ECO:0000313" key="10">
    <source>
        <dbReference type="Proteomes" id="UP001218218"/>
    </source>
</evidence>
<sequence>MATHVAVLPSDALDVPIDISSDSSRFLRLPHPRTGLASLFLPYRPRGKDGSRRDAILEVQSVAPVNARSWFVGQEVVADGKLLVMTPIDPAFLLIPILQSVYPENGELGKFRPADEIFDDAAANLQESSTSAADKDVSLIISKDDILQFTSMECCTSALRRVCDVKEITEDITVFRFSPQRVVEYLRSKVERLSTAETVEVSRTMVRNLARDGLMDDGKEELLKLGRVRGACDLVAQYIPSGIRDSLIASYDFAPLDAHFKYLEDEKASLAVEKPTKTKATKAAPAAADKKRKAGTSQGVEKLKRANTGGMAKLSTFFTKKVPG</sequence>
<proteinExistence type="predicted"/>
<feature type="domain" description="Ribonuclease H2 subunit B wHTH" evidence="7">
    <location>
        <begin position="92"/>
        <end position="247"/>
    </location>
</feature>
<dbReference type="Proteomes" id="UP001218218">
    <property type="component" value="Unassembled WGS sequence"/>
</dbReference>
<keyword evidence="10" id="KW-1185">Reference proteome</keyword>
<comment type="subcellular location">
    <subcellularLocation>
        <location evidence="1">Nucleus</location>
    </subcellularLocation>
</comment>
<dbReference type="Gene3D" id="1.10.20.120">
    <property type="match status" value="1"/>
</dbReference>
<evidence type="ECO:0000256" key="1">
    <source>
        <dbReference type="ARBA" id="ARBA00004123"/>
    </source>
</evidence>
<evidence type="ECO:0000256" key="3">
    <source>
        <dbReference type="ARBA" id="ARBA00023242"/>
    </source>
</evidence>
<evidence type="ECO:0000256" key="5">
    <source>
        <dbReference type="ARBA" id="ARBA00033464"/>
    </source>
</evidence>
<dbReference type="InterPro" id="IPR019024">
    <property type="entry name" value="RNase_H2_suB_wHTH"/>
</dbReference>
<dbReference type="PANTHER" id="PTHR13383">
    <property type="entry name" value="RIBONUCLEASE H2 SUBUNIT B"/>
    <property type="match status" value="1"/>
</dbReference>
<name>A0AAD6ZZY7_9AGAR</name>
<evidence type="ECO:0000256" key="6">
    <source>
        <dbReference type="SAM" id="MobiDB-lite"/>
    </source>
</evidence>
<dbReference type="EMBL" id="JARIHO010000020">
    <property type="protein sequence ID" value="KAJ7346832.1"/>
    <property type="molecule type" value="Genomic_DNA"/>
</dbReference>
<evidence type="ECO:0000256" key="2">
    <source>
        <dbReference type="ARBA" id="ARBA00019062"/>
    </source>
</evidence>
<dbReference type="GO" id="GO:0032299">
    <property type="term" value="C:ribonuclease H2 complex"/>
    <property type="evidence" value="ECO:0007669"/>
    <property type="project" value="InterPro"/>
</dbReference>
<dbReference type="Gene3D" id="2.20.25.530">
    <property type="match status" value="1"/>
</dbReference>
<organism evidence="9 10">
    <name type="scientific">Mycena albidolilacea</name>
    <dbReference type="NCBI Taxonomy" id="1033008"/>
    <lineage>
        <taxon>Eukaryota</taxon>
        <taxon>Fungi</taxon>
        <taxon>Dikarya</taxon>
        <taxon>Basidiomycota</taxon>
        <taxon>Agaricomycotina</taxon>
        <taxon>Agaricomycetes</taxon>
        <taxon>Agaricomycetidae</taxon>
        <taxon>Agaricales</taxon>
        <taxon>Marasmiineae</taxon>
        <taxon>Mycenaceae</taxon>
        <taxon>Mycena</taxon>
    </lineage>
</organism>
<reference evidence="9" key="1">
    <citation type="submission" date="2023-03" db="EMBL/GenBank/DDBJ databases">
        <title>Massive genome expansion in bonnet fungi (Mycena s.s.) driven by repeated elements and novel gene families across ecological guilds.</title>
        <authorList>
            <consortium name="Lawrence Berkeley National Laboratory"/>
            <person name="Harder C.B."/>
            <person name="Miyauchi S."/>
            <person name="Viragh M."/>
            <person name="Kuo A."/>
            <person name="Thoen E."/>
            <person name="Andreopoulos B."/>
            <person name="Lu D."/>
            <person name="Skrede I."/>
            <person name="Drula E."/>
            <person name="Henrissat B."/>
            <person name="Morin E."/>
            <person name="Kohler A."/>
            <person name="Barry K."/>
            <person name="LaButti K."/>
            <person name="Morin E."/>
            <person name="Salamov A."/>
            <person name="Lipzen A."/>
            <person name="Mereny Z."/>
            <person name="Hegedus B."/>
            <person name="Baldrian P."/>
            <person name="Stursova M."/>
            <person name="Weitz H."/>
            <person name="Taylor A."/>
            <person name="Grigoriev I.V."/>
            <person name="Nagy L.G."/>
            <person name="Martin F."/>
            <person name="Kauserud H."/>
        </authorList>
    </citation>
    <scope>NUCLEOTIDE SEQUENCE</scope>
    <source>
        <strain evidence="9">CBHHK002</strain>
    </source>
</reference>
<comment type="caution">
    <text evidence="9">The sequence shown here is derived from an EMBL/GenBank/DDBJ whole genome shotgun (WGS) entry which is preliminary data.</text>
</comment>
<evidence type="ECO:0000259" key="8">
    <source>
        <dbReference type="Pfam" id="PF17745"/>
    </source>
</evidence>
<dbReference type="Pfam" id="PF17745">
    <property type="entry name" value="Ydr279_N"/>
    <property type="match status" value="1"/>
</dbReference>
<dbReference type="InterPro" id="IPR041195">
    <property type="entry name" value="Rnh202_N"/>
</dbReference>
<comment type="function">
    <text evidence="4">Non catalytic subunit of RNase H2, an endonuclease that specifically degrades the RNA of RNA:DNA hybrids. Participates in DNA replication, possibly by mediating the removal of lagging-strand Okazaki fragment RNA primers during DNA replication. Mediates the excision of single ribonucleotides from DNA:RNA duplexes.</text>
</comment>
<gene>
    <name evidence="9" type="ORF">DFH08DRAFT_745434</name>
</gene>
<dbReference type="GO" id="GO:0005654">
    <property type="term" value="C:nucleoplasm"/>
    <property type="evidence" value="ECO:0007669"/>
    <property type="project" value="TreeGrafter"/>
</dbReference>
<protein>
    <recommendedName>
        <fullName evidence="2">Ribonuclease H2 subunit B</fullName>
    </recommendedName>
    <alternativeName>
        <fullName evidence="5">Ribonuclease HI subunit B</fullName>
    </alternativeName>
</protein>
<feature type="domain" description="Rnh202 triple barrel" evidence="8">
    <location>
        <begin position="16"/>
        <end position="89"/>
    </location>
</feature>
<dbReference type="Pfam" id="PF09468">
    <property type="entry name" value="RNase_H2-Ydr279"/>
    <property type="match status" value="1"/>
</dbReference>
<keyword evidence="3" id="KW-0539">Nucleus</keyword>
<dbReference type="CDD" id="cd09270">
    <property type="entry name" value="RNase_H2-B"/>
    <property type="match status" value="1"/>
</dbReference>
<evidence type="ECO:0000259" key="7">
    <source>
        <dbReference type="Pfam" id="PF09468"/>
    </source>
</evidence>